<dbReference type="Proteomes" id="UP000294535">
    <property type="component" value="Unassembled WGS sequence"/>
</dbReference>
<proteinExistence type="predicted"/>
<name>A0A4R6TCL7_9BACT</name>
<feature type="domain" description="Outer membrane protein beta-barrel" evidence="3">
    <location>
        <begin position="243"/>
        <end position="358"/>
    </location>
</feature>
<comment type="caution">
    <text evidence="4">The sequence shown here is derived from an EMBL/GenBank/DDBJ whole genome shotgun (WGS) entry which is preliminary data.</text>
</comment>
<organism evidence="4 5">
    <name type="scientific">Algoriphagus boseongensis</name>
    <dbReference type="NCBI Taxonomy" id="1442587"/>
    <lineage>
        <taxon>Bacteria</taxon>
        <taxon>Pseudomonadati</taxon>
        <taxon>Bacteroidota</taxon>
        <taxon>Cytophagia</taxon>
        <taxon>Cytophagales</taxon>
        <taxon>Cyclobacteriaceae</taxon>
        <taxon>Algoriphagus</taxon>
    </lineage>
</organism>
<dbReference type="RefSeq" id="WP_133553801.1">
    <property type="nucleotide sequence ID" value="NZ_SNYF01000005.1"/>
</dbReference>
<protein>
    <submittedName>
        <fullName evidence="4">Outer membrane protein with beta-barrel domain</fullName>
    </submittedName>
</protein>
<dbReference type="OrthoDB" id="823954at2"/>
<evidence type="ECO:0000259" key="3">
    <source>
        <dbReference type="Pfam" id="PF13568"/>
    </source>
</evidence>
<feature type="compositionally biased region" description="Polar residues" evidence="1">
    <location>
        <begin position="175"/>
        <end position="187"/>
    </location>
</feature>
<keyword evidence="2" id="KW-0812">Transmembrane</keyword>
<reference evidence="4 5" key="1">
    <citation type="submission" date="2019-03" db="EMBL/GenBank/DDBJ databases">
        <title>Genomic Encyclopedia of Type Strains, Phase III (KMG-III): the genomes of soil and plant-associated and newly described type strains.</title>
        <authorList>
            <person name="Whitman W."/>
        </authorList>
    </citation>
    <scope>NUCLEOTIDE SEQUENCE [LARGE SCALE GENOMIC DNA]</scope>
    <source>
        <strain evidence="4 5">CECT 8446</strain>
    </source>
</reference>
<evidence type="ECO:0000313" key="4">
    <source>
        <dbReference type="EMBL" id="TDQ19465.1"/>
    </source>
</evidence>
<feature type="transmembrane region" description="Helical" evidence="2">
    <location>
        <begin position="45"/>
        <end position="66"/>
    </location>
</feature>
<dbReference type="AlphaFoldDB" id="A0A4R6TCL7"/>
<feature type="compositionally biased region" description="Polar residues" evidence="1">
    <location>
        <begin position="89"/>
        <end position="112"/>
    </location>
</feature>
<dbReference type="InterPro" id="IPR025665">
    <property type="entry name" value="Beta-barrel_OMP_2"/>
</dbReference>
<dbReference type="Pfam" id="PF13568">
    <property type="entry name" value="OMP_b-brl_2"/>
    <property type="match status" value="1"/>
</dbReference>
<feature type="compositionally biased region" description="Polar residues" evidence="1">
    <location>
        <begin position="146"/>
        <end position="156"/>
    </location>
</feature>
<dbReference type="EMBL" id="SNYF01000005">
    <property type="protein sequence ID" value="TDQ19465.1"/>
    <property type="molecule type" value="Genomic_DNA"/>
</dbReference>
<evidence type="ECO:0000313" key="5">
    <source>
        <dbReference type="Proteomes" id="UP000294535"/>
    </source>
</evidence>
<keyword evidence="2" id="KW-0472">Membrane</keyword>
<feature type="region of interest" description="Disordered" evidence="1">
    <location>
        <begin position="77"/>
        <end position="187"/>
    </location>
</feature>
<feature type="compositionally biased region" description="Basic and acidic residues" evidence="1">
    <location>
        <begin position="159"/>
        <end position="173"/>
    </location>
</feature>
<sequence length="443" mass="47933">MQEDKLDKWLASSLKRAQEQAPISYEEGAWEAFEKKRQAKKIKAITYWVSGVAASLIILLVAFNSFDFQSQTKPEMLSLGSSADSSLGNENPTNEEQVSPENQVGNSNSSGSKIDLLADDQSKSEGSKNAPTSQSKGIAEKRESSKNASQTSNMAQVDNPEKRDVSSNAEDKNAVVTNSEMANTTSTQLTLAETQADSVEAAKVELLKKQIADLTGDKEEVKTQESSPIAMALGVSPGYGTGQQENQSVMSSSIGLGVQMNLDLGKKLTLGSGMGLNYFNQTSEGEGVVRIANASYPGNERTEIQQVQMDIPVFVTYAITRNKSISIQAGFSNLVAFNQSSQREFLYTRQVSVVDAQSALANSVSFKNESVANLSTLDTPSSKFYPFATANLGINIRLLESKKTSYLLMPFYNYPIQDITATGTNIGFFGAALKVNFGNIQKK</sequence>
<gene>
    <name evidence="4" type="ORF">DFQ04_1286</name>
</gene>
<keyword evidence="5" id="KW-1185">Reference proteome</keyword>
<evidence type="ECO:0000256" key="1">
    <source>
        <dbReference type="SAM" id="MobiDB-lite"/>
    </source>
</evidence>
<feature type="compositionally biased region" description="Polar residues" evidence="1">
    <location>
        <begin position="127"/>
        <end position="136"/>
    </location>
</feature>
<evidence type="ECO:0000256" key="2">
    <source>
        <dbReference type="SAM" id="Phobius"/>
    </source>
</evidence>
<accession>A0A4R6TCL7</accession>
<feature type="compositionally biased region" description="Low complexity" evidence="1">
    <location>
        <begin position="77"/>
        <end position="88"/>
    </location>
</feature>
<keyword evidence="2" id="KW-1133">Transmembrane helix</keyword>